<dbReference type="STRING" id="98403.A0A151GMG8"/>
<feature type="compositionally biased region" description="Acidic residues" evidence="1">
    <location>
        <begin position="648"/>
        <end position="657"/>
    </location>
</feature>
<dbReference type="GeneID" id="63717877"/>
<feature type="compositionally biased region" description="Polar residues" evidence="1">
    <location>
        <begin position="29"/>
        <end position="42"/>
    </location>
</feature>
<dbReference type="InParanoid" id="A0A151GMG8"/>
<feature type="compositionally biased region" description="Low complexity" evidence="1">
    <location>
        <begin position="220"/>
        <end position="233"/>
    </location>
</feature>
<dbReference type="EMBL" id="LAYC01000002">
    <property type="protein sequence ID" value="KYK58221.1"/>
    <property type="molecule type" value="Genomic_DNA"/>
</dbReference>
<feature type="compositionally biased region" description="Basic and acidic residues" evidence="1">
    <location>
        <begin position="710"/>
        <end position="721"/>
    </location>
</feature>
<keyword evidence="3" id="KW-1185">Reference proteome</keyword>
<comment type="caution">
    <text evidence="2">The sequence shown here is derived from an EMBL/GenBank/DDBJ whole genome shotgun (WGS) entry which is preliminary data.</text>
</comment>
<feature type="compositionally biased region" description="Low complexity" evidence="1">
    <location>
        <begin position="435"/>
        <end position="454"/>
    </location>
</feature>
<feature type="compositionally biased region" description="Polar residues" evidence="1">
    <location>
        <begin position="814"/>
        <end position="823"/>
    </location>
</feature>
<feature type="compositionally biased region" description="Low complexity" evidence="1">
    <location>
        <begin position="321"/>
        <end position="341"/>
    </location>
</feature>
<feature type="region of interest" description="Disordered" evidence="1">
    <location>
        <begin position="780"/>
        <end position="823"/>
    </location>
</feature>
<evidence type="ECO:0000256" key="1">
    <source>
        <dbReference type="SAM" id="MobiDB-lite"/>
    </source>
</evidence>
<feature type="region of interest" description="Disordered" evidence="1">
    <location>
        <begin position="427"/>
        <end position="743"/>
    </location>
</feature>
<feature type="region of interest" description="Disordered" evidence="1">
    <location>
        <begin position="902"/>
        <end position="934"/>
    </location>
</feature>
<dbReference type="Proteomes" id="UP000076580">
    <property type="component" value="Chromosome 02"/>
</dbReference>
<sequence>MATASGPDLAPTGASPAPIVEDASCTLPAGTQESTPISSPREPSSLPDLRPGNPTFIFPPQPPSLPSSPLSTFCLSSRRPMSAIESRMTDSSITPENADRPRRPMALPAFSFNPGAALLTDPDSLPFLSPPLSPHSVRTFAPSSRPAGHGHRRGGSEFVGGSIRDGNSIAVMGASPTKSDSGFSSPGLAPPKRGHRRGISGTISVSDLPQLDSMMPRGGSAPSSPTTLTSTDAPPMPFRDGPTYLLEPAQILESSKRPNDAAQPPGLPTTPTSPSSDAEAAPLRHARPARARVGFSDRLEFIPRPLSLVSSDTSSTATARPGHSVSGSISSIMSAASPSGGETAASLARSPARDNSRPSTAGAILERTMEFAIPEVAGASPKRRNSIPTLLNIADAQSLASATTAPTTKTSKRWSFFGLESPFLLSAAPTRRRSSSSSSSESGAKAVSGTSSSDLESDSTETGRDGAAASTKAMKKASKKKKVKGWAGSILPLKPRGPKKRTNLGDARPPTPPASVGPCDDGDEENRPAAEAGGPAVASKESPPAMDKPTPKESPRFGEDASHLMIDLDAALGPFNTPLPQNPEWDAAQRAAGNPGKRRLHSAQGLKGFSGPGMHYHRRTESAPDLPPFDAAGAGIHRFGSNSTMADVFEEEEEDDNGAATAASSSEANLEDTIAATSCDDASDDGEMTPPAGGPEVDGTSSSEAAAGPRRPDAWPSEGEKAAGQMTAAGCSKTSLPDEVAAQEPPSIIFRSANLFYGAPDSTVSSPGKALSPTDFGPSFVGNSATAPTSPYSTSYASSSHPSPRSPMSMMPNRVSTAPSSVMDENSFQSLLMGEPGPEVRISVDYDIPSLTSSNSTMTRDSAFAPHARTSQPSLREQRPVSVSSAAFGRRRSSLVSLSRLISSSHGERSKLSMEMTLDNESDNRRSMGSKTKQRLGRMMQFWKANNSNNKDGALS</sequence>
<feature type="compositionally biased region" description="Basic residues" evidence="1">
    <location>
        <begin position="473"/>
        <end position="484"/>
    </location>
</feature>
<feature type="compositionally biased region" description="Polar residues" evidence="1">
    <location>
        <begin position="308"/>
        <end position="318"/>
    </location>
</feature>
<evidence type="ECO:0000313" key="2">
    <source>
        <dbReference type="EMBL" id="KYK58221.1"/>
    </source>
</evidence>
<feature type="compositionally biased region" description="Polar residues" evidence="1">
    <location>
        <begin position="869"/>
        <end position="885"/>
    </location>
</feature>
<reference evidence="2 3" key="1">
    <citation type="journal article" date="2016" name="Sci. Rep.">
        <title>Insights into Adaptations to a Near-Obligate Nematode Endoparasitic Lifestyle from the Finished Genome of Drechmeria coniospora.</title>
        <authorList>
            <person name="Zhang L."/>
            <person name="Zhou Z."/>
            <person name="Guo Q."/>
            <person name="Fokkens L."/>
            <person name="Miskei M."/>
            <person name="Pocsi I."/>
            <person name="Zhang W."/>
            <person name="Chen M."/>
            <person name="Wang L."/>
            <person name="Sun Y."/>
            <person name="Donzelli B.G."/>
            <person name="Gibson D.M."/>
            <person name="Nelson D.R."/>
            <person name="Luo J.G."/>
            <person name="Rep M."/>
            <person name="Liu H."/>
            <person name="Yang S."/>
            <person name="Wang J."/>
            <person name="Krasnoff S.B."/>
            <person name="Xu Y."/>
            <person name="Molnar I."/>
            <person name="Lin M."/>
        </authorList>
    </citation>
    <scope>NUCLEOTIDE SEQUENCE [LARGE SCALE GENOMIC DNA]</scope>
    <source>
        <strain evidence="2 3">ARSEF 6962</strain>
    </source>
</reference>
<feature type="compositionally biased region" description="Low complexity" evidence="1">
    <location>
        <begin position="784"/>
        <end position="812"/>
    </location>
</feature>
<feature type="compositionally biased region" description="Low complexity" evidence="1">
    <location>
        <begin position="269"/>
        <end position="283"/>
    </location>
</feature>
<feature type="compositionally biased region" description="Pro residues" evidence="1">
    <location>
        <begin position="57"/>
        <end position="66"/>
    </location>
</feature>
<feature type="region of interest" description="Disordered" evidence="1">
    <location>
        <begin position="1"/>
        <end position="108"/>
    </location>
</feature>
<proteinExistence type="predicted"/>
<feature type="compositionally biased region" description="Low complexity" evidence="1">
    <location>
        <begin position="67"/>
        <end position="77"/>
    </location>
</feature>
<feature type="region of interest" description="Disordered" evidence="1">
    <location>
        <begin position="135"/>
        <end position="291"/>
    </location>
</feature>
<name>A0A151GMG8_DRECN</name>
<gene>
    <name evidence="2" type="ORF">DCS_05234</name>
</gene>
<dbReference type="AlphaFoldDB" id="A0A151GMG8"/>
<evidence type="ECO:0000313" key="3">
    <source>
        <dbReference type="Proteomes" id="UP000076580"/>
    </source>
</evidence>
<feature type="compositionally biased region" description="Basic and acidic residues" evidence="1">
    <location>
        <begin position="549"/>
        <end position="562"/>
    </location>
</feature>
<accession>A0A151GMG8</accession>
<organism evidence="2 3">
    <name type="scientific">Drechmeria coniospora</name>
    <name type="common">Nematophagous fungus</name>
    <name type="synonym">Meria coniospora</name>
    <dbReference type="NCBI Taxonomy" id="98403"/>
    <lineage>
        <taxon>Eukaryota</taxon>
        <taxon>Fungi</taxon>
        <taxon>Dikarya</taxon>
        <taxon>Ascomycota</taxon>
        <taxon>Pezizomycotina</taxon>
        <taxon>Sordariomycetes</taxon>
        <taxon>Hypocreomycetidae</taxon>
        <taxon>Hypocreales</taxon>
        <taxon>Ophiocordycipitaceae</taxon>
        <taxon>Drechmeria</taxon>
    </lineage>
</organism>
<dbReference type="RefSeq" id="XP_040657573.1">
    <property type="nucleotide sequence ID" value="XM_040802540.1"/>
</dbReference>
<feature type="region of interest" description="Disordered" evidence="1">
    <location>
        <begin position="867"/>
        <end position="886"/>
    </location>
</feature>
<feature type="region of interest" description="Disordered" evidence="1">
    <location>
        <begin position="305"/>
        <end position="365"/>
    </location>
</feature>
<protein>
    <submittedName>
        <fullName evidence="2">Cell wall proline rich protein</fullName>
    </submittedName>
</protein>